<proteinExistence type="predicted"/>
<accession>A0A6I6R1Q6</accession>
<sequence length="87" mass="10358">MEAMNLEILRLHPMQNYGTPYDYDVDGFNENGWHSSFIIETTKQQEENDYWSFYQPRKGGTNQRSSTNWSHDPLLVYDNRQKSPLII</sequence>
<dbReference type="Proteomes" id="UP001357973">
    <property type="component" value="Chromosome"/>
</dbReference>
<protein>
    <submittedName>
        <fullName evidence="3">Uncharacterized protein</fullName>
    </submittedName>
</protein>
<dbReference type="RefSeq" id="WP_147331282.1">
    <property type="nucleotide sequence ID" value="NZ_AP028457.1"/>
</dbReference>
<keyword evidence="5" id="KW-1185">Reference proteome</keyword>
<evidence type="ECO:0000313" key="5">
    <source>
        <dbReference type="Proteomes" id="UP001357973"/>
    </source>
</evidence>
<evidence type="ECO:0000313" key="1">
    <source>
        <dbReference type="EMBL" id="BEK83671.1"/>
    </source>
</evidence>
<dbReference type="Proteomes" id="UP001206013">
    <property type="component" value="Unassembled WGS sequence"/>
</dbReference>
<dbReference type="Proteomes" id="UP000464884">
    <property type="component" value="Chromosome"/>
</dbReference>
<gene>
    <name evidence="1" type="ORF">B19861_16130</name>
    <name evidence="3" type="ORF">F3K97_08955</name>
    <name evidence="2" type="ORF">NE692_10910</name>
</gene>
<reference evidence="3 4" key="1">
    <citation type="submission" date="2019-12" db="EMBL/GenBank/DDBJ databases">
        <title>Draft Genome Sequence of Bifidobacterium adolescentis ZJ2.</title>
        <authorList>
            <person name="Jin Z."/>
        </authorList>
    </citation>
    <scope>NUCLEOTIDE SEQUENCE [LARGE SCALE GENOMIC DNA]</scope>
    <source>
        <strain evidence="3 4">ZJ2</strain>
    </source>
</reference>
<reference evidence="2" key="2">
    <citation type="submission" date="2022-06" db="EMBL/GenBank/DDBJ databases">
        <title>Isolation of gut microbiota from human fecal samples.</title>
        <authorList>
            <person name="Pamer E.G."/>
            <person name="Barat B."/>
            <person name="Waligurski E."/>
            <person name="Medina S."/>
            <person name="Paddock L."/>
            <person name="Mostad J."/>
        </authorList>
    </citation>
    <scope>NUCLEOTIDE SEQUENCE</scope>
    <source>
        <strain evidence="2">SL.1.01</strain>
    </source>
</reference>
<reference evidence="1 5" key="3">
    <citation type="submission" date="2023-06" db="EMBL/GenBank/DDBJ databases">
        <title>Complete Genome Sequences of Bifidobacterium faecale strain JCM19861T was isolated from human faeces by Jung-Hye Choi et al. (2014).</title>
        <authorList>
            <person name="Okuhama S."/>
            <person name="Takahashi H."/>
            <person name="Imaizumi K."/>
            <person name="Nakayama S."/>
            <person name="Ogata Y."/>
            <person name="Suda W."/>
        </authorList>
    </citation>
    <scope>NUCLEOTIDE SEQUENCE [LARGE SCALE GENOMIC DNA]</scope>
    <source>
        <strain evidence="1 5">JCM 19861</strain>
    </source>
</reference>
<organism evidence="3 4">
    <name type="scientific">Bifidobacterium adolescentis</name>
    <dbReference type="NCBI Taxonomy" id="1680"/>
    <lineage>
        <taxon>Bacteria</taxon>
        <taxon>Bacillati</taxon>
        <taxon>Actinomycetota</taxon>
        <taxon>Actinomycetes</taxon>
        <taxon>Bifidobacteriales</taxon>
        <taxon>Bifidobacteriaceae</taxon>
        <taxon>Bifidobacterium</taxon>
    </lineage>
</organism>
<evidence type="ECO:0000313" key="2">
    <source>
        <dbReference type="EMBL" id="MCQ4793952.1"/>
    </source>
</evidence>
<dbReference type="AlphaFoldDB" id="A0A6I6R1Q6"/>
<dbReference type="EMBL" id="AP028457">
    <property type="protein sequence ID" value="BEK83671.1"/>
    <property type="molecule type" value="Genomic_DNA"/>
</dbReference>
<evidence type="ECO:0000313" key="4">
    <source>
        <dbReference type="Proteomes" id="UP000464884"/>
    </source>
</evidence>
<evidence type="ECO:0000313" key="3">
    <source>
        <dbReference type="EMBL" id="QHB63341.1"/>
    </source>
</evidence>
<dbReference type="EMBL" id="JANFYM010000023">
    <property type="protein sequence ID" value="MCQ4793952.1"/>
    <property type="molecule type" value="Genomic_DNA"/>
</dbReference>
<dbReference type="EMBL" id="CP047129">
    <property type="protein sequence ID" value="QHB63341.1"/>
    <property type="molecule type" value="Genomic_DNA"/>
</dbReference>
<name>A0A6I6R1Q6_BIFAD</name>